<feature type="region of interest" description="Disordered" evidence="1">
    <location>
        <begin position="352"/>
        <end position="373"/>
    </location>
</feature>
<keyword evidence="2" id="KW-0812">Transmembrane</keyword>
<gene>
    <name evidence="3" type="ORF">JK363_34540</name>
</gene>
<evidence type="ECO:0000313" key="3">
    <source>
        <dbReference type="EMBL" id="MBL1101681.1"/>
    </source>
</evidence>
<keyword evidence="2" id="KW-1133">Transmembrane helix</keyword>
<sequence length="470" mass="50950">MRSPTRIPPPRPRTSHADVTSTDPNDTAYLAAYDTSYDDQYDGINGPVYNGRYDPAHGAPHSGPDPSAYTNPYEELAELADPYDPDDPLGLGLTADDEDDAEDAGDEPWTPPNHRRRSRRARSRFAAVPIAAKLVIGALVATALLLLADRCAVMYAEKKAEEQLQKKMGLATAPNVTIHGFPFLTQVWDKHLDEVDVTVPDVAADRVSLAEVSTKARDIRLIGDVPSSIRGAVAGEMKGDVLLAFEDLNRELGASQVRFRATGPESVRADGKLPVAGQQVTMHAMARIRRDGDRGISTSVSGMRLDMPGVATYRPGRHEGLRLHRKTAERISRDAEKAKALLTVGSVARRFGLEPDSAGPSAPGSVPDSVPDNERVEQITKSPKFVPALMKVNFVDLVAEHPQLVKKLGIDPAVASALTKLKVPELSEKLSLSFQMPKKAKGVHIQHIRVRPDGIVADLVGTELHLGKTR</sequence>
<organism evidence="3 4">
    <name type="scientific">Streptomyces coffeae</name>
    <dbReference type="NCBI Taxonomy" id="621382"/>
    <lineage>
        <taxon>Bacteria</taxon>
        <taxon>Bacillati</taxon>
        <taxon>Actinomycetota</taxon>
        <taxon>Actinomycetes</taxon>
        <taxon>Kitasatosporales</taxon>
        <taxon>Streptomycetaceae</taxon>
        <taxon>Streptomyces</taxon>
    </lineage>
</organism>
<dbReference type="RefSeq" id="WP_201881392.1">
    <property type="nucleotide sequence ID" value="NZ_JAERRF010000031.1"/>
</dbReference>
<reference evidence="3 4" key="1">
    <citation type="submission" date="2021-01" db="EMBL/GenBank/DDBJ databases">
        <title>WGS of actinomycetes isolated from Thailand.</title>
        <authorList>
            <person name="Thawai C."/>
        </authorList>
    </citation>
    <scope>NUCLEOTIDE SEQUENCE [LARGE SCALE GENOMIC DNA]</scope>
    <source>
        <strain evidence="3 4">CA1R205</strain>
    </source>
</reference>
<evidence type="ECO:0000256" key="2">
    <source>
        <dbReference type="SAM" id="Phobius"/>
    </source>
</evidence>
<protein>
    <submittedName>
        <fullName evidence="3">DUF2993 domain-containing protein</fullName>
    </submittedName>
</protein>
<proteinExistence type="predicted"/>
<accession>A0ABS1NPK7</accession>
<dbReference type="EMBL" id="JAERRF010000031">
    <property type="protein sequence ID" value="MBL1101681.1"/>
    <property type="molecule type" value="Genomic_DNA"/>
</dbReference>
<feature type="transmembrane region" description="Helical" evidence="2">
    <location>
        <begin position="125"/>
        <end position="148"/>
    </location>
</feature>
<dbReference type="Pfam" id="PF11209">
    <property type="entry name" value="LmeA"/>
    <property type="match status" value="1"/>
</dbReference>
<feature type="compositionally biased region" description="Pro residues" evidence="1">
    <location>
        <begin position="1"/>
        <end position="12"/>
    </location>
</feature>
<evidence type="ECO:0000313" key="4">
    <source>
        <dbReference type="Proteomes" id="UP000634229"/>
    </source>
</evidence>
<feature type="compositionally biased region" description="Acidic residues" evidence="1">
    <location>
        <begin position="75"/>
        <end position="87"/>
    </location>
</feature>
<name>A0ABS1NPK7_9ACTN</name>
<dbReference type="Proteomes" id="UP000634229">
    <property type="component" value="Unassembled WGS sequence"/>
</dbReference>
<comment type="caution">
    <text evidence="3">The sequence shown here is derived from an EMBL/GenBank/DDBJ whole genome shotgun (WGS) entry which is preliminary data.</text>
</comment>
<keyword evidence="2" id="KW-0472">Membrane</keyword>
<feature type="compositionally biased region" description="Acidic residues" evidence="1">
    <location>
        <begin position="95"/>
        <end position="106"/>
    </location>
</feature>
<evidence type="ECO:0000256" key="1">
    <source>
        <dbReference type="SAM" id="MobiDB-lite"/>
    </source>
</evidence>
<dbReference type="InterPro" id="IPR021373">
    <property type="entry name" value="DUF2993"/>
</dbReference>
<feature type="region of interest" description="Disordered" evidence="1">
    <location>
        <begin position="1"/>
        <end position="121"/>
    </location>
</feature>
<keyword evidence="4" id="KW-1185">Reference proteome</keyword>